<dbReference type="GeneID" id="85306487"/>
<comment type="caution">
    <text evidence="1">The sequence shown here is derived from an EMBL/GenBank/DDBJ whole genome shotgun (WGS) entry which is preliminary data.</text>
</comment>
<dbReference type="Proteomes" id="UP001244011">
    <property type="component" value="Unassembled WGS sequence"/>
</dbReference>
<organism evidence="1 2">
    <name type="scientific">Phialemonium atrogriseum</name>
    <dbReference type="NCBI Taxonomy" id="1093897"/>
    <lineage>
        <taxon>Eukaryota</taxon>
        <taxon>Fungi</taxon>
        <taxon>Dikarya</taxon>
        <taxon>Ascomycota</taxon>
        <taxon>Pezizomycotina</taxon>
        <taxon>Sordariomycetes</taxon>
        <taxon>Sordariomycetidae</taxon>
        <taxon>Cephalothecales</taxon>
        <taxon>Cephalothecaceae</taxon>
        <taxon>Phialemonium</taxon>
    </lineage>
</organism>
<dbReference type="AlphaFoldDB" id="A0AAJ0FCQ1"/>
<name>A0AAJ0FCQ1_9PEZI</name>
<dbReference type="RefSeq" id="XP_060278555.1">
    <property type="nucleotide sequence ID" value="XM_060423300.1"/>
</dbReference>
<gene>
    <name evidence="1" type="ORF">QBC33DRAFT_286992</name>
</gene>
<protein>
    <submittedName>
        <fullName evidence="1">Uncharacterized protein</fullName>
    </submittedName>
</protein>
<evidence type="ECO:0000313" key="2">
    <source>
        <dbReference type="Proteomes" id="UP001244011"/>
    </source>
</evidence>
<proteinExistence type="predicted"/>
<keyword evidence="2" id="KW-1185">Reference proteome</keyword>
<sequence length="111" mass="12723">MCCKECLSSKQHHKQVCAATMPPKARFLCMKKDDTIWQKLDEVTGEWERSIRTSEIYRAVGKFILKYKDGPAELMHSAVKGGYNIVYRLEYKDGSSVIMRIPIKGTLHAID</sequence>
<evidence type="ECO:0000313" key="1">
    <source>
        <dbReference type="EMBL" id="KAK1762342.1"/>
    </source>
</evidence>
<reference evidence="1" key="1">
    <citation type="submission" date="2023-06" db="EMBL/GenBank/DDBJ databases">
        <title>Genome-scale phylogeny and comparative genomics of the fungal order Sordariales.</title>
        <authorList>
            <consortium name="Lawrence Berkeley National Laboratory"/>
            <person name="Hensen N."/>
            <person name="Bonometti L."/>
            <person name="Westerberg I."/>
            <person name="Brannstrom I.O."/>
            <person name="Guillou S."/>
            <person name="Cros-Aarteil S."/>
            <person name="Calhoun S."/>
            <person name="Haridas S."/>
            <person name="Kuo A."/>
            <person name="Mondo S."/>
            <person name="Pangilinan J."/>
            <person name="Riley R."/>
            <person name="Labutti K."/>
            <person name="Andreopoulos B."/>
            <person name="Lipzen A."/>
            <person name="Chen C."/>
            <person name="Yanf M."/>
            <person name="Daum C."/>
            <person name="Ng V."/>
            <person name="Clum A."/>
            <person name="Steindorff A."/>
            <person name="Ohm R."/>
            <person name="Martin F."/>
            <person name="Silar P."/>
            <person name="Natvig D."/>
            <person name="Lalanne C."/>
            <person name="Gautier V."/>
            <person name="Ament-Velasquez S.L."/>
            <person name="Kruys A."/>
            <person name="Hutchinson M.I."/>
            <person name="Powell A.J."/>
            <person name="Barry K."/>
            <person name="Miller A.N."/>
            <person name="Grigoriev I.V."/>
            <person name="Debuchy R."/>
            <person name="Gladieux P."/>
            <person name="Thoren M.H."/>
            <person name="Johannesson H."/>
        </authorList>
    </citation>
    <scope>NUCLEOTIDE SEQUENCE</scope>
    <source>
        <strain evidence="1">8032-3</strain>
    </source>
</reference>
<dbReference type="EMBL" id="MU839039">
    <property type="protein sequence ID" value="KAK1762342.1"/>
    <property type="molecule type" value="Genomic_DNA"/>
</dbReference>
<accession>A0AAJ0FCQ1</accession>